<reference evidence="4" key="1">
    <citation type="journal article" date="2017" name="Nat. Ecol. Evol.">
        <title>Genome expansion and lineage-specific genetic innovations in the forest pathogenic fungi Armillaria.</title>
        <authorList>
            <person name="Sipos G."/>
            <person name="Prasanna A.N."/>
            <person name="Walter M.C."/>
            <person name="O'Connor E."/>
            <person name="Balint B."/>
            <person name="Krizsan K."/>
            <person name="Kiss B."/>
            <person name="Hess J."/>
            <person name="Varga T."/>
            <person name="Slot J."/>
            <person name="Riley R."/>
            <person name="Boka B."/>
            <person name="Rigling D."/>
            <person name="Barry K."/>
            <person name="Lee J."/>
            <person name="Mihaltcheva S."/>
            <person name="LaButti K."/>
            <person name="Lipzen A."/>
            <person name="Waldron R."/>
            <person name="Moloney N.M."/>
            <person name="Sperisen C."/>
            <person name="Kredics L."/>
            <person name="Vagvoelgyi C."/>
            <person name="Patrignani A."/>
            <person name="Fitzpatrick D."/>
            <person name="Nagy I."/>
            <person name="Doyle S."/>
            <person name="Anderson J.B."/>
            <person name="Grigoriev I.V."/>
            <person name="Gueldener U."/>
            <person name="Muensterkoetter M."/>
            <person name="Nagy L.G."/>
        </authorList>
    </citation>
    <scope>NUCLEOTIDE SEQUENCE [LARGE SCALE GENOMIC DNA]</scope>
    <source>
        <strain evidence="4">C18/9</strain>
    </source>
</reference>
<keyword evidence="2" id="KW-1133">Transmembrane helix</keyword>
<dbReference type="AlphaFoldDB" id="A0A284S887"/>
<feature type="compositionally biased region" description="Polar residues" evidence="1">
    <location>
        <begin position="13"/>
        <end position="36"/>
    </location>
</feature>
<keyword evidence="4" id="KW-1185">Reference proteome</keyword>
<dbReference type="Proteomes" id="UP000219338">
    <property type="component" value="Unassembled WGS sequence"/>
</dbReference>
<dbReference type="OrthoDB" id="10552060at2759"/>
<keyword evidence="2" id="KW-0812">Transmembrane</keyword>
<gene>
    <name evidence="3" type="ORF">ARMOST_20725</name>
</gene>
<evidence type="ECO:0000256" key="2">
    <source>
        <dbReference type="SAM" id="Phobius"/>
    </source>
</evidence>
<sequence>MTGLCNYCRSEGDQSSQEKSSWAQKGKPSSPSTLGGKTTAVPGAAEICKACLAALSGTFAAFPAAAVPAASALVALFISVHY</sequence>
<proteinExistence type="predicted"/>
<organism evidence="3 4">
    <name type="scientific">Armillaria ostoyae</name>
    <name type="common">Armillaria root rot fungus</name>
    <dbReference type="NCBI Taxonomy" id="47428"/>
    <lineage>
        <taxon>Eukaryota</taxon>
        <taxon>Fungi</taxon>
        <taxon>Dikarya</taxon>
        <taxon>Basidiomycota</taxon>
        <taxon>Agaricomycotina</taxon>
        <taxon>Agaricomycetes</taxon>
        <taxon>Agaricomycetidae</taxon>
        <taxon>Agaricales</taxon>
        <taxon>Marasmiineae</taxon>
        <taxon>Physalacriaceae</taxon>
        <taxon>Armillaria</taxon>
    </lineage>
</organism>
<protein>
    <submittedName>
        <fullName evidence="3">Uncharacterized protein</fullName>
    </submittedName>
</protein>
<evidence type="ECO:0000313" key="3">
    <source>
        <dbReference type="EMBL" id="SJL17180.1"/>
    </source>
</evidence>
<evidence type="ECO:0000256" key="1">
    <source>
        <dbReference type="SAM" id="MobiDB-lite"/>
    </source>
</evidence>
<evidence type="ECO:0000313" key="4">
    <source>
        <dbReference type="Proteomes" id="UP000219338"/>
    </source>
</evidence>
<feature type="region of interest" description="Disordered" evidence="1">
    <location>
        <begin position="1"/>
        <end position="38"/>
    </location>
</feature>
<accession>A0A284S887</accession>
<feature type="transmembrane region" description="Helical" evidence="2">
    <location>
        <begin position="59"/>
        <end position="80"/>
    </location>
</feature>
<name>A0A284S887_ARMOS</name>
<dbReference type="EMBL" id="FUEG01000041">
    <property type="protein sequence ID" value="SJL17180.1"/>
    <property type="molecule type" value="Genomic_DNA"/>
</dbReference>
<keyword evidence="2" id="KW-0472">Membrane</keyword>